<evidence type="ECO:0000256" key="1">
    <source>
        <dbReference type="SAM" id="MobiDB-lite"/>
    </source>
</evidence>
<feature type="signal peptide" evidence="2">
    <location>
        <begin position="1"/>
        <end position="23"/>
    </location>
</feature>
<feature type="region of interest" description="Disordered" evidence="1">
    <location>
        <begin position="84"/>
        <end position="106"/>
    </location>
</feature>
<keyword evidence="2" id="KW-0732">Signal</keyword>
<organism evidence="3 4">
    <name type="scientific">Linum trigynum</name>
    <dbReference type="NCBI Taxonomy" id="586398"/>
    <lineage>
        <taxon>Eukaryota</taxon>
        <taxon>Viridiplantae</taxon>
        <taxon>Streptophyta</taxon>
        <taxon>Embryophyta</taxon>
        <taxon>Tracheophyta</taxon>
        <taxon>Spermatophyta</taxon>
        <taxon>Magnoliopsida</taxon>
        <taxon>eudicotyledons</taxon>
        <taxon>Gunneridae</taxon>
        <taxon>Pentapetalae</taxon>
        <taxon>rosids</taxon>
        <taxon>fabids</taxon>
        <taxon>Malpighiales</taxon>
        <taxon>Linaceae</taxon>
        <taxon>Linum</taxon>
    </lineage>
</organism>
<dbReference type="EMBL" id="OZ034814">
    <property type="protein sequence ID" value="CAL1360878.1"/>
    <property type="molecule type" value="Genomic_DNA"/>
</dbReference>
<name>A0AAV2CYE2_9ROSI</name>
<reference evidence="3 4" key="1">
    <citation type="submission" date="2024-04" db="EMBL/GenBank/DDBJ databases">
        <authorList>
            <person name="Fracassetti M."/>
        </authorList>
    </citation>
    <scope>NUCLEOTIDE SEQUENCE [LARGE SCALE GENOMIC DNA]</scope>
</reference>
<dbReference type="AlphaFoldDB" id="A0AAV2CYE2"/>
<protein>
    <submittedName>
        <fullName evidence="3">Uncharacterized protein</fullName>
    </submittedName>
</protein>
<gene>
    <name evidence="3" type="ORF">LTRI10_LOCUS8284</name>
</gene>
<dbReference type="Proteomes" id="UP001497516">
    <property type="component" value="Chromosome 10"/>
</dbReference>
<sequence>MGGTSRCPRTVVALRVLIDVVAGRRGDGGLAVMEDWRRVAAQRLEGGEGAIRGRRQGDWREAESSPARRCCAAWEWDGCTKREGLREDGGRKGRAAKVGEGLGSFS</sequence>
<feature type="chain" id="PRO_5043595360" evidence="2">
    <location>
        <begin position="24"/>
        <end position="106"/>
    </location>
</feature>
<evidence type="ECO:0000256" key="2">
    <source>
        <dbReference type="SAM" id="SignalP"/>
    </source>
</evidence>
<accession>A0AAV2CYE2</accession>
<proteinExistence type="predicted"/>
<evidence type="ECO:0000313" key="4">
    <source>
        <dbReference type="Proteomes" id="UP001497516"/>
    </source>
</evidence>
<keyword evidence="4" id="KW-1185">Reference proteome</keyword>
<evidence type="ECO:0000313" key="3">
    <source>
        <dbReference type="EMBL" id="CAL1360878.1"/>
    </source>
</evidence>